<dbReference type="Pfam" id="PF00924">
    <property type="entry name" value="MS_channel_2nd"/>
    <property type="match status" value="1"/>
</dbReference>
<dbReference type="SUPFAM" id="SSF82689">
    <property type="entry name" value="Mechanosensitive channel protein MscS (YggB), C-terminal domain"/>
    <property type="match status" value="1"/>
</dbReference>
<evidence type="ECO:0000256" key="2">
    <source>
        <dbReference type="ARBA" id="ARBA00008017"/>
    </source>
</evidence>
<dbReference type="PANTHER" id="PTHR30460:SF0">
    <property type="entry name" value="MODERATE CONDUCTANCE MECHANOSENSITIVE CHANNEL YBIO"/>
    <property type="match status" value="1"/>
</dbReference>
<dbReference type="Gene3D" id="1.10.287.1260">
    <property type="match status" value="1"/>
</dbReference>
<reference evidence="11" key="1">
    <citation type="journal article" date="2014" name="Int. J. Syst. Evol. Microbiol.">
        <title>Complete genome sequence of Corynebacterium casei LMG S-19264T (=DSM 44701T), isolated from a smear-ripened cheese.</title>
        <authorList>
            <consortium name="US DOE Joint Genome Institute (JGI-PGF)"/>
            <person name="Walter F."/>
            <person name="Albersmeier A."/>
            <person name="Kalinowski J."/>
            <person name="Ruckert C."/>
        </authorList>
    </citation>
    <scope>NUCLEOTIDE SEQUENCE</scope>
    <source>
        <strain evidence="11">CGMCC 4.7679</strain>
    </source>
</reference>
<feature type="domain" description="Mechanosensitive ion channel transmembrane helices 2/3" evidence="10">
    <location>
        <begin position="77"/>
        <end position="116"/>
    </location>
</feature>
<keyword evidence="3" id="KW-1003">Cell membrane</keyword>
<protein>
    <submittedName>
        <fullName evidence="11">Mechanosensitive ion channel protein MscS</fullName>
    </submittedName>
</protein>
<dbReference type="InterPro" id="IPR049278">
    <property type="entry name" value="MS_channel_C"/>
</dbReference>
<dbReference type="PANTHER" id="PTHR30460">
    <property type="entry name" value="MODERATE CONDUCTANCE MECHANOSENSITIVE CHANNEL YBIO"/>
    <property type="match status" value="1"/>
</dbReference>
<reference evidence="11" key="2">
    <citation type="submission" date="2020-09" db="EMBL/GenBank/DDBJ databases">
        <authorList>
            <person name="Sun Q."/>
            <person name="Zhou Y."/>
        </authorList>
    </citation>
    <scope>NUCLEOTIDE SEQUENCE</scope>
    <source>
        <strain evidence="11">CGMCC 4.7679</strain>
    </source>
</reference>
<comment type="similarity">
    <text evidence="2">Belongs to the MscS (TC 1.A.23) family.</text>
</comment>
<evidence type="ECO:0000259" key="10">
    <source>
        <dbReference type="Pfam" id="PF21088"/>
    </source>
</evidence>
<feature type="domain" description="Mechanosensitive ion channel MscS" evidence="8">
    <location>
        <begin position="117"/>
        <end position="180"/>
    </location>
</feature>
<dbReference type="FunFam" id="2.30.30.60:FF:000001">
    <property type="entry name" value="MscS Mechanosensitive ion channel"/>
    <property type="match status" value="1"/>
</dbReference>
<dbReference type="InterPro" id="IPR045276">
    <property type="entry name" value="YbiO_bact"/>
</dbReference>
<dbReference type="GO" id="GO:0008381">
    <property type="term" value="F:mechanosensitive monoatomic ion channel activity"/>
    <property type="evidence" value="ECO:0007669"/>
    <property type="project" value="InterPro"/>
</dbReference>
<comment type="caution">
    <text evidence="11">The sequence shown here is derived from an EMBL/GenBank/DDBJ whole genome shotgun (WGS) entry which is preliminary data.</text>
</comment>
<dbReference type="Gene3D" id="3.30.70.100">
    <property type="match status" value="1"/>
</dbReference>
<evidence type="ECO:0000256" key="6">
    <source>
        <dbReference type="ARBA" id="ARBA00023136"/>
    </source>
</evidence>
<sequence length="277" mass="28962">MLTARELLDPLLGIVGIVLGAVVLRWLVHRLIARLTDGLAAGRVSSLLRPHRSGSPGTAERRAQRARTVGSLLRSVASFVIFGVAFVLVLSKLGINIAPIIASAGVVGVAVGFGAQNLIKDFLSGIFMMLEDQYGVGDVVDLGDATGTVEMVGLRITTVRDVNGTVWYVRNGTITAVGNSTQRFGVAVVDVPVGYSADVDQAIGIAGEAARQAVTRKPLADEVLGDVETLGAQDLTQAAITLRLTVKTKPGRQWAVRRALTADVKMALDTAGITAAA</sequence>
<feature type="transmembrane region" description="Helical" evidence="7">
    <location>
        <begin position="97"/>
        <end position="119"/>
    </location>
</feature>
<dbReference type="Gene3D" id="2.30.30.60">
    <property type="match status" value="1"/>
</dbReference>
<dbReference type="InterPro" id="IPR011066">
    <property type="entry name" value="MscS_channel_C_sf"/>
</dbReference>
<keyword evidence="5 7" id="KW-1133">Transmembrane helix</keyword>
<dbReference type="InterPro" id="IPR006685">
    <property type="entry name" value="MscS_channel_2nd"/>
</dbReference>
<dbReference type="Pfam" id="PF21082">
    <property type="entry name" value="MS_channel_3rd"/>
    <property type="match status" value="1"/>
</dbReference>
<evidence type="ECO:0000256" key="4">
    <source>
        <dbReference type="ARBA" id="ARBA00022692"/>
    </source>
</evidence>
<keyword evidence="6 7" id="KW-0472">Membrane</keyword>
<evidence type="ECO:0000256" key="7">
    <source>
        <dbReference type="SAM" id="Phobius"/>
    </source>
</evidence>
<feature type="transmembrane region" description="Helical" evidence="7">
    <location>
        <begin position="12"/>
        <end position="28"/>
    </location>
</feature>
<keyword evidence="12" id="KW-1185">Reference proteome</keyword>
<proteinExistence type="inferred from homology"/>
<organism evidence="11 12">
    <name type="scientific">Amycolatopsis bartoniae</name>
    <dbReference type="NCBI Taxonomy" id="941986"/>
    <lineage>
        <taxon>Bacteria</taxon>
        <taxon>Bacillati</taxon>
        <taxon>Actinomycetota</taxon>
        <taxon>Actinomycetes</taxon>
        <taxon>Pseudonocardiales</taxon>
        <taxon>Pseudonocardiaceae</taxon>
        <taxon>Amycolatopsis</taxon>
    </lineage>
</organism>
<dbReference type="GO" id="GO:0005886">
    <property type="term" value="C:plasma membrane"/>
    <property type="evidence" value="ECO:0007669"/>
    <property type="project" value="UniProtKB-SubCell"/>
</dbReference>
<dbReference type="FunFam" id="1.10.287.1260:FF:000005">
    <property type="entry name" value="Mechanosensitive ion channel family protein"/>
    <property type="match status" value="1"/>
</dbReference>
<evidence type="ECO:0000259" key="9">
    <source>
        <dbReference type="Pfam" id="PF21082"/>
    </source>
</evidence>
<dbReference type="InterPro" id="IPR023408">
    <property type="entry name" value="MscS_beta-dom_sf"/>
</dbReference>
<dbReference type="InterPro" id="IPR011014">
    <property type="entry name" value="MscS_channel_TM-2"/>
</dbReference>
<evidence type="ECO:0000256" key="3">
    <source>
        <dbReference type="ARBA" id="ARBA00022475"/>
    </source>
</evidence>
<dbReference type="SUPFAM" id="SSF82861">
    <property type="entry name" value="Mechanosensitive channel protein MscS (YggB), transmembrane region"/>
    <property type="match status" value="1"/>
</dbReference>
<dbReference type="AlphaFoldDB" id="A0A8H9MFH8"/>
<evidence type="ECO:0000313" key="12">
    <source>
        <dbReference type="Proteomes" id="UP000658656"/>
    </source>
</evidence>
<dbReference type="EMBL" id="BNAV01000009">
    <property type="protein sequence ID" value="GHF71884.1"/>
    <property type="molecule type" value="Genomic_DNA"/>
</dbReference>
<name>A0A8H9MFH8_9PSEU</name>
<dbReference type="SUPFAM" id="SSF50182">
    <property type="entry name" value="Sm-like ribonucleoproteins"/>
    <property type="match status" value="1"/>
</dbReference>
<evidence type="ECO:0000256" key="1">
    <source>
        <dbReference type="ARBA" id="ARBA00004651"/>
    </source>
</evidence>
<keyword evidence="4 7" id="KW-0812">Transmembrane</keyword>
<evidence type="ECO:0000256" key="5">
    <source>
        <dbReference type="ARBA" id="ARBA00022989"/>
    </source>
</evidence>
<dbReference type="Proteomes" id="UP000658656">
    <property type="component" value="Unassembled WGS sequence"/>
</dbReference>
<accession>A0A8H9MFH8</accession>
<feature type="transmembrane region" description="Helical" evidence="7">
    <location>
        <begin position="71"/>
        <end position="91"/>
    </location>
</feature>
<dbReference type="InterPro" id="IPR010920">
    <property type="entry name" value="LSM_dom_sf"/>
</dbReference>
<comment type="subcellular location">
    <subcellularLocation>
        <location evidence="1">Cell membrane</location>
        <topology evidence="1">Multi-pass membrane protein</topology>
    </subcellularLocation>
</comment>
<evidence type="ECO:0000313" key="11">
    <source>
        <dbReference type="EMBL" id="GHF71884.1"/>
    </source>
</evidence>
<feature type="domain" description="Mechanosensitive ion channel MscS C-terminal" evidence="9">
    <location>
        <begin position="188"/>
        <end position="273"/>
    </location>
</feature>
<evidence type="ECO:0000259" key="8">
    <source>
        <dbReference type="Pfam" id="PF00924"/>
    </source>
</evidence>
<gene>
    <name evidence="11" type="ORF">GCM10017566_51980</name>
</gene>
<dbReference type="InterPro" id="IPR049142">
    <property type="entry name" value="MS_channel_1st"/>
</dbReference>
<dbReference type="Pfam" id="PF21088">
    <property type="entry name" value="MS_channel_1st"/>
    <property type="match status" value="1"/>
</dbReference>
<dbReference type="RefSeq" id="WP_221215330.1">
    <property type="nucleotide sequence ID" value="NZ_BNAV01000009.1"/>
</dbReference>